<feature type="region of interest" description="Disordered" evidence="1">
    <location>
        <begin position="1"/>
        <end position="37"/>
    </location>
</feature>
<protein>
    <submittedName>
        <fullName evidence="2">Uncharacterized protein</fullName>
    </submittedName>
</protein>
<evidence type="ECO:0000313" key="3">
    <source>
        <dbReference type="Proteomes" id="UP000315003"/>
    </source>
</evidence>
<gene>
    <name evidence="2" type="ORF">SV7mr_10550</name>
</gene>
<dbReference type="AlphaFoldDB" id="A0A517SQZ9"/>
<reference evidence="2 3" key="1">
    <citation type="submission" date="2019-02" db="EMBL/GenBank/DDBJ databases">
        <title>Deep-cultivation of Planctomycetes and their phenomic and genomic characterization uncovers novel biology.</title>
        <authorList>
            <person name="Wiegand S."/>
            <person name="Jogler M."/>
            <person name="Boedeker C."/>
            <person name="Pinto D."/>
            <person name="Vollmers J."/>
            <person name="Rivas-Marin E."/>
            <person name="Kohn T."/>
            <person name="Peeters S.H."/>
            <person name="Heuer A."/>
            <person name="Rast P."/>
            <person name="Oberbeckmann S."/>
            <person name="Bunk B."/>
            <person name="Jeske O."/>
            <person name="Meyerdierks A."/>
            <person name="Storesund J.E."/>
            <person name="Kallscheuer N."/>
            <person name="Luecker S."/>
            <person name="Lage O.M."/>
            <person name="Pohl T."/>
            <person name="Merkel B.J."/>
            <person name="Hornburger P."/>
            <person name="Mueller R.-W."/>
            <person name="Bruemmer F."/>
            <person name="Labrenz M."/>
            <person name="Spormann A.M."/>
            <person name="Op den Camp H."/>
            <person name="Overmann J."/>
            <person name="Amann R."/>
            <person name="Jetten M.S.M."/>
            <person name="Mascher T."/>
            <person name="Medema M.H."/>
            <person name="Devos D.P."/>
            <person name="Kaster A.-K."/>
            <person name="Ovreas L."/>
            <person name="Rohde M."/>
            <person name="Galperin M.Y."/>
            <person name="Jogler C."/>
        </authorList>
    </citation>
    <scope>NUCLEOTIDE SEQUENCE [LARGE SCALE GENOMIC DNA]</scope>
    <source>
        <strain evidence="2 3">SV_7m_r</strain>
    </source>
</reference>
<evidence type="ECO:0000256" key="1">
    <source>
        <dbReference type="SAM" id="MobiDB-lite"/>
    </source>
</evidence>
<sequence length="37" mass="3956">MINNNGATTDEQEIEPFKLDPASGLSLLTPKPSKPSD</sequence>
<organism evidence="2 3">
    <name type="scientific">Stieleria bergensis</name>
    <dbReference type="NCBI Taxonomy" id="2528025"/>
    <lineage>
        <taxon>Bacteria</taxon>
        <taxon>Pseudomonadati</taxon>
        <taxon>Planctomycetota</taxon>
        <taxon>Planctomycetia</taxon>
        <taxon>Pirellulales</taxon>
        <taxon>Pirellulaceae</taxon>
        <taxon>Stieleria</taxon>
    </lineage>
</organism>
<accession>A0A517SQZ9</accession>
<name>A0A517SQZ9_9BACT</name>
<dbReference type="EMBL" id="CP036272">
    <property type="protein sequence ID" value="QDT58562.1"/>
    <property type="molecule type" value="Genomic_DNA"/>
</dbReference>
<keyword evidence="3" id="KW-1185">Reference proteome</keyword>
<proteinExistence type="predicted"/>
<evidence type="ECO:0000313" key="2">
    <source>
        <dbReference type="EMBL" id="QDT58562.1"/>
    </source>
</evidence>
<dbReference type="Proteomes" id="UP000315003">
    <property type="component" value="Chromosome"/>
</dbReference>